<sequence length="530" mass="61795">MSLDQRSSQLLHILIQKNSPISIKELSQTLRVSRRMVYYNLEKINDWLKKQELEEVQRVKSLGIFVTEDTKARIPIQLNSTIDYYFAAPERERLILITLLTNNHSLYLKELMSITKVCRNSCLSDLKAVKRTCYQYQLEVQFERLRGYFLTGSQFQIRKLFVDTFDYQTSSELSKEMIAIWTNFDPNLHDTVKQCTTLVMNFQKVLNLKLDYESTSQLSWQLAYFIHRVKLATIVSLSTDEKETLKSRPAFHQASFITDELKNKFNLIIPEDEVCYITMFLLNFRNQSEKQLDIDDIHTIVQKMVIDFQRFSCIEFNNYQAVEQSLLIHIRPAYYRLKYGIQPKNPLTSSMKEKYGAVFQITKKVVHHLESFVGATVDEDELAYIAMHFGGWMRKEGSTPVSRKYALIVCSSGVGTSQILKSQLETLFSTLDFEVVTAIEESRNDAEIIFTTVPIPDQHLPTYHVNAILSDLEKERLLTYVNRTLNQKFVTSKTEQANQILQAIEKHVTVHNQKQLLIEIEHILADKHLR</sequence>
<dbReference type="InterPro" id="IPR036634">
    <property type="entry name" value="PRD_sf"/>
</dbReference>
<keyword evidence="2" id="KW-0677">Repeat</keyword>
<dbReference type="Gene3D" id="1.10.1790.10">
    <property type="entry name" value="PRD domain"/>
    <property type="match status" value="2"/>
</dbReference>
<organism evidence="5 6">
    <name type="scientific">Jeotgalibacillus marinus</name>
    <dbReference type="NCBI Taxonomy" id="86667"/>
    <lineage>
        <taxon>Bacteria</taxon>
        <taxon>Bacillati</taxon>
        <taxon>Bacillota</taxon>
        <taxon>Bacilli</taxon>
        <taxon>Bacillales</taxon>
        <taxon>Caryophanaceae</taxon>
        <taxon>Jeotgalibacillus</taxon>
    </lineage>
</organism>
<dbReference type="Pfam" id="PF00874">
    <property type="entry name" value="PRD"/>
    <property type="match status" value="2"/>
</dbReference>
<feature type="domain" description="PRD" evidence="4">
    <location>
        <begin position="186"/>
        <end position="291"/>
    </location>
</feature>
<dbReference type="SUPFAM" id="SSF63520">
    <property type="entry name" value="PTS-regulatory domain, PRD"/>
    <property type="match status" value="2"/>
</dbReference>
<dbReference type="InterPro" id="IPR011608">
    <property type="entry name" value="PRD"/>
</dbReference>
<dbReference type="Gene3D" id="3.40.50.2300">
    <property type="match status" value="1"/>
</dbReference>
<dbReference type="EMBL" id="JBFMIA010000001">
    <property type="protein sequence ID" value="MEW9500299.1"/>
    <property type="molecule type" value="Genomic_DNA"/>
</dbReference>
<dbReference type="SUPFAM" id="SSF46785">
    <property type="entry name" value="Winged helix' DNA-binding domain"/>
    <property type="match status" value="1"/>
</dbReference>
<reference evidence="5 6" key="1">
    <citation type="journal article" date="1979" name="Int. J. Syst. Evol. Microbiol.">
        <title>Bacillus globisporus subsp. marinus subsp. nov.</title>
        <authorList>
            <person name="Liu H."/>
        </authorList>
    </citation>
    <scope>NUCLEOTIDE SEQUENCE [LARGE SCALE GENOMIC DNA]</scope>
    <source>
        <strain evidence="5 6">DSM 1297</strain>
    </source>
</reference>
<evidence type="ECO:0000313" key="5">
    <source>
        <dbReference type="EMBL" id="MEW9500299.1"/>
    </source>
</evidence>
<dbReference type="InterPro" id="IPR036388">
    <property type="entry name" value="WH-like_DNA-bd_sf"/>
</dbReference>
<keyword evidence="6" id="KW-1185">Reference proteome</keyword>
<dbReference type="SUPFAM" id="SSF52794">
    <property type="entry name" value="PTS system IIB component-like"/>
    <property type="match status" value="1"/>
</dbReference>
<keyword evidence="1" id="KW-0808">Transferase</keyword>
<feature type="domain" description="PTS EIIB type-2" evidence="3">
    <location>
        <begin position="404"/>
        <end position="489"/>
    </location>
</feature>
<dbReference type="InterPro" id="IPR036390">
    <property type="entry name" value="WH_DNA-bd_sf"/>
</dbReference>
<name>A0ABV3Q035_9BACL</name>
<feature type="domain" description="PRD" evidence="4">
    <location>
        <begin position="292"/>
        <end position="399"/>
    </location>
</feature>
<gene>
    <name evidence="5" type="ORF">AB1471_00620</name>
</gene>
<dbReference type="PROSITE" id="PS51372">
    <property type="entry name" value="PRD_2"/>
    <property type="match status" value="2"/>
</dbReference>
<dbReference type="InterPro" id="IPR050661">
    <property type="entry name" value="BglG_antiterminators"/>
</dbReference>
<dbReference type="InterPro" id="IPR013011">
    <property type="entry name" value="PTS_EIIB_2"/>
</dbReference>
<evidence type="ECO:0000259" key="3">
    <source>
        <dbReference type="PROSITE" id="PS51099"/>
    </source>
</evidence>
<evidence type="ECO:0000259" key="4">
    <source>
        <dbReference type="PROSITE" id="PS51372"/>
    </source>
</evidence>
<comment type="caution">
    <text evidence="5">The sequence shown here is derived from an EMBL/GenBank/DDBJ whole genome shotgun (WGS) entry which is preliminary data.</text>
</comment>
<evidence type="ECO:0000256" key="1">
    <source>
        <dbReference type="ARBA" id="ARBA00022679"/>
    </source>
</evidence>
<dbReference type="Proteomes" id="UP001556040">
    <property type="component" value="Unassembled WGS sequence"/>
</dbReference>
<dbReference type="InterPro" id="IPR036095">
    <property type="entry name" value="PTS_EIIB-like_sf"/>
</dbReference>
<dbReference type="PROSITE" id="PS51099">
    <property type="entry name" value="PTS_EIIB_TYPE_2"/>
    <property type="match status" value="1"/>
</dbReference>
<dbReference type="InterPro" id="IPR013196">
    <property type="entry name" value="HTH_11"/>
</dbReference>
<dbReference type="Gene3D" id="1.10.10.10">
    <property type="entry name" value="Winged helix-like DNA-binding domain superfamily/Winged helix DNA-binding domain"/>
    <property type="match status" value="1"/>
</dbReference>
<dbReference type="PANTHER" id="PTHR30185:SF9">
    <property type="entry name" value="MANNITOL-SPECIFIC PHOSPHOTRANSFERASE ENZYME IIA COMPONENT"/>
    <property type="match status" value="1"/>
</dbReference>
<evidence type="ECO:0000313" key="6">
    <source>
        <dbReference type="Proteomes" id="UP001556040"/>
    </source>
</evidence>
<evidence type="ECO:0000256" key="2">
    <source>
        <dbReference type="ARBA" id="ARBA00022737"/>
    </source>
</evidence>
<dbReference type="Pfam" id="PF08279">
    <property type="entry name" value="HTH_11"/>
    <property type="match status" value="1"/>
</dbReference>
<dbReference type="RefSeq" id="WP_367777578.1">
    <property type="nucleotide sequence ID" value="NZ_JBFMIA010000001.1"/>
</dbReference>
<protein>
    <submittedName>
        <fullName evidence="5">Transcription antiterminator</fullName>
    </submittedName>
</protein>
<accession>A0ABV3Q035</accession>
<dbReference type="CDD" id="cd05568">
    <property type="entry name" value="PTS_IIB_bgl_like"/>
    <property type="match status" value="1"/>
</dbReference>
<proteinExistence type="predicted"/>
<dbReference type="PANTHER" id="PTHR30185">
    <property type="entry name" value="CRYPTIC BETA-GLUCOSIDE BGL OPERON ANTITERMINATOR"/>
    <property type="match status" value="1"/>
</dbReference>